<evidence type="ECO:0000256" key="4">
    <source>
        <dbReference type="ARBA" id="ARBA00023136"/>
    </source>
</evidence>
<dbReference type="GO" id="GO:0016853">
    <property type="term" value="F:isomerase activity"/>
    <property type="evidence" value="ECO:0007669"/>
    <property type="project" value="UniProtKB-KW"/>
</dbReference>
<keyword evidence="9" id="KW-0413">Isomerase</keyword>
<keyword evidence="10" id="KW-1185">Reference proteome</keyword>
<keyword evidence="2" id="KW-1003">Cell membrane</keyword>
<feature type="domain" description="PpiC" evidence="8">
    <location>
        <begin position="5"/>
        <end position="86"/>
    </location>
</feature>
<evidence type="ECO:0000256" key="5">
    <source>
        <dbReference type="ARBA" id="ARBA00023186"/>
    </source>
</evidence>
<dbReference type="Pfam" id="PF13145">
    <property type="entry name" value="Rotamase_2"/>
    <property type="match status" value="1"/>
</dbReference>
<organism evidence="9 10">
    <name type="scientific">Vitreoscilla massiliensis</name>
    <dbReference type="NCBI Taxonomy" id="1689272"/>
    <lineage>
        <taxon>Bacteria</taxon>
        <taxon>Pseudomonadati</taxon>
        <taxon>Pseudomonadota</taxon>
        <taxon>Betaproteobacteria</taxon>
        <taxon>Neisseriales</taxon>
        <taxon>Neisseriaceae</taxon>
        <taxon>Vitreoscilla</taxon>
    </lineage>
</organism>
<dbReference type="Gene3D" id="3.10.50.40">
    <property type="match status" value="1"/>
</dbReference>
<comment type="subcellular location">
    <subcellularLocation>
        <location evidence="1">Cell inner membrane</location>
        <topology evidence="1">Single-pass type II membrane protein</topology>
        <orientation evidence="1">Periplasmic side</orientation>
    </subcellularLocation>
</comment>
<dbReference type="InterPro" id="IPR000297">
    <property type="entry name" value="PPIase_PpiC"/>
</dbReference>
<proteinExistence type="predicted"/>
<sequence>MKHGSDIAAVAKETGLKLQPVGDWVSEAQAKSAQMPEALQKVLFDAKTIKDKKVSEPIDVGQNTYWVVQVKEVRPETQLTLEQAKESVKEAVLMTEGGKLAAAAAKDALAKLQKGETVDLKWSAAAELTPQQAQQTMPPEAYRELIAVSPVNGKPGYTLLTGLPAPVLVAVDKIGEAADQPELHDQMKNVLAKNQNDGTLMGFINYLKTQFKEVLGSQKLTSES</sequence>
<name>A0ABY4E667_9NEIS</name>
<evidence type="ECO:0000256" key="6">
    <source>
        <dbReference type="ARBA" id="ARBA00040743"/>
    </source>
</evidence>
<keyword evidence="4" id="KW-0472">Membrane</keyword>
<protein>
    <recommendedName>
        <fullName evidence="6">Periplasmic chaperone PpiD</fullName>
    </recommendedName>
    <alternativeName>
        <fullName evidence="7">Periplasmic folding chaperone</fullName>
    </alternativeName>
</protein>
<dbReference type="PANTHER" id="PTHR47529">
    <property type="entry name" value="PEPTIDYL-PROLYL CIS-TRANS ISOMERASE D"/>
    <property type="match status" value="1"/>
</dbReference>
<evidence type="ECO:0000259" key="8">
    <source>
        <dbReference type="Pfam" id="PF13145"/>
    </source>
</evidence>
<reference evidence="9 10" key="1">
    <citation type="journal article" date="2022" name="Res Sq">
        <title>Evolution of multicellular longitudinally dividing oral cavity symbionts (Neisseriaceae).</title>
        <authorList>
            <person name="Nyongesa S."/>
            <person name="Weber P."/>
            <person name="Bernet E."/>
            <person name="Pullido F."/>
            <person name="Nieckarz M."/>
            <person name="Delaby M."/>
            <person name="Nieves C."/>
            <person name="Viehboeck T."/>
            <person name="Krause N."/>
            <person name="Rivera-Millot A."/>
            <person name="Nakamura A."/>
            <person name="Vischer N."/>
            <person name="VanNieuwenhze M."/>
            <person name="Brun Y."/>
            <person name="Cava F."/>
            <person name="Bulgheresi S."/>
            <person name="Veyrier F."/>
        </authorList>
    </citation>
    <scope>NUCLEOTIDE SEQUENCE [LARGE SCALE GENOMIC DNA]</scope>
    <source>
        <strain evidence="9 10">SN4</strain>
    </source>
</reference>
<keyword evidence="3" id="KW-0997">Cell inner membrane</keyword>
<evidence type="ECO:0000256" key="1">
    <source>
        <dbReference type="ARBA" id="ARBA00004382"/>
    </source>
</evidence>
<dbReference type="InterPro" id="IPR046357">
    <property type="entry name" value="PPIase_dom_sf"/>
</dbReference>
<evidence type="ECO:0000313" key="10">
    <source>
        <dbReference type="Proteomes" id="UP000832011"/>
    </source>
</evidence>
<accession>A0ABY4E667</accession>
<dbReference type="InterPro" id="IPR052029">
    <property type="entry name" value="PpiD_chaperone"/>
</dbReference>
<evidence type="ECO:0000313" key="9">
    <source>
        <dbReference type="EMBL" id="UOO91269.1"/>
    </source>
</evidence>
<evidence type="ECO:0000256" key="2">
    <source>
        <dbReference type="ARBA" id="ARBA00022475"/>
    </source>
</evidence>
<dbReference type="PANTHER" id="PTHR47529:SF1">
    <property type="entry name" value="PERIPLASMIC CHAPERONE PPID"/>
    <property type="match status" value="1"/>
</dbReference>
<evidence type="ECO:0000256" key="3">
    <source>
        <dbReference type="ARBA" id="ARBA00022519"/>
    </source>
</evidence>
<gene>
    <name evidence="9" type="ORF">LVJ82_13195</name>
</gene>
<dbReference type="Proteomes" id="UP000832011">
    <property type="component" value="Chromosome"/>
</dbReference>
<evidence type="ECO:0000256" key="7">
    <source>
        <dbReference type="ARBA" id="ARBA00042775"/>
    </source>
</evidence>
<keyword evidence="5" id="KW-0143">Chaperone</keyword>
<dbReference type="EMBL" id="CP091511">
    <property type="protein sequence ID" value="UOO91269.1"/>
    <property type="molecule type" value="Genomic_DNA"/>
</dbReference>